<dbReference type="GO" id="GO:0005737">
    <property type="term" value="C:cytoplasm"/>
    <property type="evidence" value="ECO:0007669"/>
    <property type="project" value="TreeGrafter"/>
</dbReference>
<accession>A0A7Y9PFI3</accession>
<name>A0A7Y9PFI3_9BACT</name>
<comment type="caution">
    <text evidence="5">The sequence shown here is derived from an EMBL/GenBank/DDBJ whole genome shotgun (WGS) entry which is preliminary data.</text>
</comment>
<dbReference type="FunFam" id="3.90.1150.10:FF:000033">
    <property type="entry name" value="Cystathionine gamma-synthase"/>
    <property type="match status" value="1"/>
</dbReference>
<dbReference type="EC" id="4.4.1.1" evidence="5"/>
<evidence type="ECO:0000313" key="5">
    <source>
        <dbReference type="EMBL" id="NYF78980.1"/>
    </source>
</evidence>
<protein>
    <submittedName>
        <fullName evidence="5">Cystathionine gamma-lyase</fullName>
        <ecNumber evidence="5">4.4.1.1</ecNumber>
    </submittedName>
</protein>
<dbReference type="PANTHER" id="PTHR11808">
    <property type="entry name" value="TRANS-SULFURATION ENZYME FAMILY MEMBER"/>
    <property type="match status" value="1"/>
</dbReference>
<dbReference type="EMBL" id="JACCCW010000001">
    <property type="protein sequence ID" value="NYF78980.1"/>
    <property type="molecule type" value="Genomic_DNA"/>
</dbReference>
<dbReference type="FunFam" id="3.40.640.10:FF:000046">
    <property type="entry name" value="Cystathionine gamma-lyase"/>
    <property type="match status" value="1"/>
</dbReference>
<proteinExistence type="inferred from homology"/>
<dbReference type="PIRSF" id="PIRSF001434">
    <property type="entry name" value="CGS"/>
    <property type="match status" value="1"/>
</dbReference>
<dbReference type="GO" id="GO:0016846">
    <property type="term" value="F:carbon-sulfur lyase activity"/>
    <property type="evidence" value="ECO:0007669"/>
    <property type="project" value="TreeGrafter"/>
</dbReference>
<dbReference type="InterPro" id="IPR000277">
    <property type="entry name" value="Cys/Met-Metab_PyrdxlP-dep_enz"/>
</dbReference>
<feature type="modified residue" description="N6-(pyridoxal phosphate)lysine" evidence="3">
    <location>
        <position position="202"/>
    </location>
</feature>
<dbReference type="Proteomes" id="UP000589520">
    <property type="component" value="Unassembled WGS sequence"/>
</dbReference>
<comment type="similarity">
    <text evidence="4">Belongs to the trans-sulfuration enzymes family.</text>
</comment>
<keyword evidence="5" id="KW-0456">Lyase</keyword>
<dbReference type="PROSITE" id="PS00868">
    <property type="entry name" value="CYS_MET_METAB_PP"/>
    <property type="match status" value="1"/>
</dbReference>
<keyword evidence="6" id="KW-1185">Reference proteome</keyword>
<evidence type="ECO:0000256" key="4">
    <source>
        <dbReference type="RuleBase" id="RU362118"/>
    </source>
</evidence>
<dbReference type="InterPro" id="IPR015422">
    <property type="entry name" value="PyrdxlP-dep_Trfase_small"/>
</dbReference>
<dbReference type="GO" id="GO:0009086">
    <property type="term" value="P:methionine biosynthetic process"/>
    <property type="evidence" value="ECO:0007669"/>
    <property type="project" value="UniProtKB-ARBA"/>
</dbReference>
<dbReference type="InterPro" id="IPR015424">
    <property type="entry name" value="PyrdxlP-dep_Trfase"/>
</dbReference>
<sequence>MSEAPILQPSTLAIHGNRVREKQSNSILFPIHQTATYVHETVGVTKGYGYSRGGNPTVNALEQAIAALEGTATALCFRSGMGAISTLCLALLKAGDHVILSEVVYGGTIRLFRQVLENFAIEYSFVDTADLDAVRQAIRPNSKLLFVETPANPTMKLADVAALAEIAHAKGLLLAVDNTFLTPLLQDVLKLGADISMLSTTKYIDGHNATIGGSLATHDETLTERLRLVRKTLGTIQAPFDAWLTLQGLKTLPARLELHCRHAAAVAAWLEADSRVHCVNYPGLDSFAQKAIAERQQSGFGGMLSFELDASVEESLRFIDALKLCTCAESLGSVETLVTNPATASHCDLSSEERAKLGVSDRLIRLSVGLEAPQDLIADFEQAFAAVFGADGGAR</sequence>
<dbReference type="CDD" id="cd00614">
    <property type="entry name" value="CGS_like"/>
    <property type="match status" value="1"/>
</dbReference>
<dbReference type="GO" id="GO:0019346">
    <property type="term" value="P:transsulfuration"/>
    <property type="evidence" value="ECO:0007669"/>
    <property type="project" value="InterPro"/>
</dbReference>
<dbReference type="SUPFAM" id="SSF53383">
    <property type="entry name" value="PLP-dependent transferases"/>
    <property type="match status" value="1"/>
</dbReference>
<gene>
    <name evidence="5" type="ORF">HDF17_001267</name>
</gene>
<evidence type="ECO:0000256" key="3">
    <source>
        <dbReference type="PIRSR" id="PIRSR001434-2"/>
    </source>
</evidence>
<dbReference type="Gene3D" id="3.90.1150.10">
    <property type="entry name" value="Aspartate Aminotransferase, domain 1"/>
    <property type="match status" value="1"/>
</dbReference>
<dbReference type="AlphaFoldDB" id="A0A7Y9PFI3"/>
<keyword evidence="2 3" id="KW-0663">Pyridoxal phosphate</keyword>
<dbReference type="InterPro" id="IPR015421">
    <property type="entry name" value="PyrdxlP-dep_Trfase_major"/>
</dbReference>
<comment type="cofactor">
    <cofactor evidence="1 4">
        <name>pyridoxal 5'-phosphate</name>
        <dbReference type="ChEBI" id="CHEBI:597326"/>
    </cofactor>
</comment>
<evidence type="ECO:0000256" key="1">
    <source>
        <dbReference type="ARBA" id="ARBA00001933"/>
    </source>
</evidence>
<dbReference type="Gene3D" id="3.40.640.10">
    <property type="entry name" value="Type I PLP-dependent aspartate aminotransferase-like (Major domain)"/>
    <property type="match status" value="1"/>
</dbReference>
<reference evidence="5 6" key="1">
    <citation type="submission" date="2020-07" db="EMBL/GenBank/DDBJ databases">
        <title>Genomic Encyclopedia of Type Strains, Phase IV (KMG-V): Genome sequencing to study the core and pangenomes of soil and plant-associated prokaryotes.</title>
        <authorList>
            <person name="Whitman W."/>
        </authorList>
    </citation>
    <scope>NUCLEOTIDE SEQUENCE [LARGE SCALE GENOMIC DNA]</scope>
    <source>
        <strain evidence="5 6">X4EP2</strain>
    </source>
</reference>
<organism evidence="5 6">
    <name type="scientific">Granulicella arctica</name>
    <dbReference type="NCBI Taxonomy" id="940613"/>
    <lineage>
        <taxon>Bacteria</taxon>
        <taxon>Pseudomonadati</taxon>
        <taxon>Acidobacteriota</taxon>
        <taxon>Terriglobia</taxon>
        <taxon>Terriglobales</taxon>
        <taxon>Acidobacteriaceae</taxon>
        <taxon>Granulicella</taxon>
    </lineage>
</organism>
<dbReference type="InterPro" id="IPR054542">
    <property type="entry name" value="Cys_met_metab_PP"/>
</dbReference>
<evidence type="ECO:0000313" key="6">
    <source>
        <dbReference type="Proteomes" id="UP000589520"/>
    </source>
</evidence>
<dbReference type="Pfam" id="PF01053">
    <property type="entry name" value="Cys_Met_Meta_PP"/>
    <property type="match status" value="1"/>
</dbReference>
<dbReference type="RefSeq" id="WP_179488840.1">
    <property type="nucleotide sequence ID" value="NZ_JACCCW010000001.1"/>
</dbReference>
<evidence type="ECO:0000256" key="2">
    <source>
        <dbReference type="ARBA" id="ARBA00022898"/>
    </source>
</evidence>
<dbReference type="GO" id="GO:0030170">
    <property type="term" value="F:pyridoxal phosphate binding"/>
    <property type="evidence" value="ECO:0007669"/>
    <property type="project" value="InterPro"/>
</dbReference>